<dbReference type="AlphaFoldDB" id="A0A834TG83"/>
<dbReference type="InterPro" id="IPR036397">
    <property type="entry name" value="RNaseH_sf"/>
</dbReference>
<dbReference type="InterPro" id="IPR012337">
    <property type="entry name" value="RNaseH-like_sf"/>
</dbReference>
<dbReference type="CDD" id="cd06222">
    <property type="entry name" value="RNase_H_like"/>
    <property type="match status" value="1"/>
</dbReference>
<gene>
    <name evidence="2" type="ORF">G2W53_026016</name>
</gene>
<dbReference type="GO" id="GO:0004523">
    <property type="term" value="F:RNA-DNA hybrid ribonuclease activity"/>
    <property type="evidence" value="ECO:0007669"/>
    <property type="project" value="InterPro"/>
</dbReference>
<dbReference type="SUPFAM" id="SSF53098">
    <property type="entry name" value="Ribonuclease H-like"/>
    <property type="match status" value="1"/>
</dbReference>
<dbReference type="Gene3D" id="3.30.420.10">
    <property type="entry name" value="Ribonuclease H-like superfamily/Ribonuclease H"/>
    <property type="match status" value="1"/>
</dbReference>
<feature type="domain" description="RNase H type-1" evidence="1">
    <location>
        <begin position="559"/>
        <end position="679"/>
    </location>
</feature>
<dbReference type="GO" id="GO:0003676">
    <property type="term" value="F:nucleic acid binding"/>
    <property type="evidence" value="ECO:0007669"/>
    <property type="project" value="InterPro"/>
</dbReference>
<accession>A0A834TG83</accession>
<dbReference type="InterPro" id="IPR044730">
    <property type="entry name" value="RNase_H-like_dom_plant"/>
</dbReference>
<comment type="caution">
    <text evidence="2">The sequence shown here is derived from an EMBL/GenBank/DDBJ whole genome shotgun (WGS) entry which is preliminary data.</text>
</comment>
<name>A0A834TG83_9FABA</name>
<dbReference type="InterPro" id="IPR002156">
    <property type="entry name" value="RNaseH_domain"/>
</dbReference>
<dbReference type="Pfam" id="PF13456">
    <property type="entry name" value="RVT_3"/>
    <property type="match status" value="1"/>
</dbReference>
<proteinExistence type="predicted"/>
<reference evidence="2" key="1">
    <citation type="submission" date="2020-09" db="EMBL/GenBank/DDBJ databases">
        <title>Genome-Enabled Discovery of Anthraquinone Biosynthesis in Senna tora.</title>
        <authorList>
            <person name="Kang S.-H."/>
            <person name="Pandey R.P."/>
            <person name="Lee C.-M."/>
            <person name="Sim J.-S."/>
            <person name="Jeong J.-T."/>
            <person name="Choi B.-S."/>
            <person name="Jung M."/>
            <person name="Ginzburg D."/>
            <person name="Zhao K."/>
            <person name="Won S.Y."/>
            <person name="Oh T.-J."/>
            <person name="Yu Y."/>
            <person name="Kim N.-H."/>
            <person name="Lee O.R."/>
            <person name="Lee T.-H."/>
            <person name="Bashyal P."/>
            <person name="Kim T.-S."/>
            <person name="Lee W.-H."/>
            <person name="Kawkins C."/>
            <person name="Kim C.-K."/>
            <person name="Kim J.S."/>
            <person name="Ahn B.O."/>
            <person name="Rhee S.Y."/>
            <person name="Sohng J.K."/>
        </authorList>
    </citation>
    <scope>NUCLEOTIDE SEQUENCE</scope>
    <source>
        <tissue evidence="2">Leaf</tissue>
    </source>
</reference>
<dbReference type="PANTHER" id="PTHR47723">
    <property type="entry name" value="OS05G0353850 PROTEIN"/>
    <property type="match status" value="1"/>
</dbReference>
<keyword evidence="3" id="KW-1185">Reference proteome</keyword>
<evidence type="ECO:0000313" key="3">
    <source>
        <dbReference type="Proteomes" id="UP000634136"/>
    </source>
</evidence>
<dbReference type="OrthoDB" id="1391789at2759"/>
<dbReference type="InterPro" id="IPR053151">
    <property type="entry name" value="RNase_H-like"/>
</dbReference>
<evidence type="ECO:0000259" key="1">
    <source>
        <dbReference type="Pfam" id="PF13456"/>
    </source>
</evidence>
<organism evidence="2 3">
    <name type="scientific">Senna tora</name>
    <dbReference type="NCBI Taxonomy" id="362788"/>
    <lineage>
        <taxon>Eukaryota</taxon>
        <taxon>Viridiplantae</taxon>
        <taxon>Streptophyta</taxon>
        <taxon>Embryophyta</taxon>
        <taxon>Tracheophyta</taxon>
        <taxon>Spermatophyta</taxon>
        <taxon>Magnoliopsida</taxon>
        <taxon>eudicotyledons</taxon>
        <taxon>Gunneridae</taxon>
        <taxon>Pentapetalae</taxon>
        <taxon>rosids</taxon>
        <taxon>fabids</taxon>
        <taxon>Fabales</taxon>
        <taxon>Fabaceae</taxon>
        <taxon>Caesalpinioideae</taxon>
        <taxon>Cassia clade</taxon>
        <taxon>Senna</taxon>
    </lineage>
</organism>
<dbReference type="EMBL" id="JAAIUW010000008">
    <property type="protein sequence ID" value="KAF7820561.1"/>
    <property type="molecule type" value="Genomic_DNA"/>
</dbReference>
<sequence length="716" mass="82906">MKAFFWNCRGAAGKKFELAFKEFKRIHKPDIVCIFEPRCSGLKAANVIRKLGFQNSEIIEASGFAGGIWALWSKDLTVILMKLLLWMSKEEAPPQTCPKRPGQEKLFKRLDRVLCSATWRTMFSDASAKCLTKVNSDHHPILWNNDSSHEARISALPSKLQKWNREIFGDIKNRKNRLMRRLHGIQVSLDKKYNPFLDDLGKSLAKDLEEVLNQEETLWFQKSRSDWIRDGDRNTKYYHTKAITRRRRNKILMLKNQSGQWVEDLTEIRNIIVEFYKELFREEECNGVLEDHKKWGDTLVQTFSMLWVEVVANKYSFNISQRHEIGWKAADSRLWKDIMKIWPEFMQHVSWIIGDGRTISFWEDRRIDGMQNLISICRMEQDRILQRTQLCELIDEAGAWRNINTNQYIPEDVKAKILKCCPLVLFLGRIFLAGTQIQMGSLQLGVLIVSLAPYQKQNSLLEQQKPIMSSVWQLQRIESPLGIPWKVIFPIGCHLLWKWRNMLCKDENFCTPNEPHKIILRQAKLFMQAWVIKESTVPRVRTASVPGWKKPNQEWIKVNTDGAVCITTKIAGCGGICRDENGRWKLGFIANIGIATVNGAELWGIYNGLKTAWEYGWKKIIIECDSKKAVKDAMSRSNSNRIEHPVLCQIRDLLAKDWEVQIKLIDRAANRCADLLAKESLSRPRGFYLINNPSMNLCNLISSEAGEVEGIFDTGD</sequence>
<dbReference type="PANTHER" id="PTHR47723:SF13">
    <property type="entry name" value="PUTATIVE-RELATED"/>
    <property type="match status" value="1"/>
</dbReference>
<evidence type="ECO:0000313" key="2">
    <source>
        <dbReference type="EMBL" id="KAF7820561.1"/>
    </source>
</evidence>
<protein>
    <submittedName>
        <fullName evidence="2">Ribonuclease H</fullName>
    </submittedName>
</protein>
<dbReference type="Proteomes" id="UP000634136">
    <property type="component" value="Unassembled WGS sequence"/>
</dbReference>